<dbReference type="InterPro" id="IPR009057">
    <property type="entry name" value="Homeodomain-like_sf"/>
</dbReference>
<dbReference type="GO" id="GO:0003677">
    <property type="term" value="F:DNA binding"/>
    <property type="evidence" value="ECO:0007669"/>
    <property type="project" value="UniProtKB-UniRule"/>
</dbReference>
<evidence type="ECO:0000256" key="1">
    <source>
        <dbReference type="ARBA" id="ARBA00023015"/>
    </source>
</evidence>
<dbReference type="OrthoDB" id="9779746at2"/>
<evidence type="ECO:0000313" key="7">
    <source>
        <dbReference type="Proteomes" id="UP000199125"/>
    </source>
</evidence>
<evidence type="ECO:0000256" key="4">
    <source>
        <dbReference type="PROSITE-ProRule" id="PRU00335"/>
    </source>
</evidence>
<sequence>MGRPKEFIAEDALTQATRVFWTKGYEATTMVDLLTATGLSKSSLYETFGSKRDLFLAALSGYCDERTQMMRELLQSRATAREAITAFFALIVEQARQEGRPFGCLSCNEAAQMEAHDTEVQRVVARDLDSMEAAFAEVIDRGHADGSIPPQVDSRRHARFLNTLHHGLQLMARTRSVDRMEDTVAVALAALDQADGLARPASQ</sequence>
<evidence type="ECO:0000259" key="5">
    <source>
        <dbReference type="PROSITE" id="PS50977"/>
    </source>
</evidence>
<dbReference type="PROSITE" id="PS50977">
    <property type="entry name" value="HTH_TETR_2"/>
    <property type="match status" value="1"/>
</dbReference>
<name>A0A1H6NQI6_9RHOB</name>
<feature type="domain" description="HTH tetR-type" evidence="5">
    <location>
        <begin position="6"/>
        <end position="66"/>
    </location>
</feature>
<dbReference type="Gene3D" id="1.10.10.60">
    <property type="entry name" value="Homeodomain-like"/>
    <property type="match status" value="1"/>
</dbReference>
<gene>
    <name evidence="6" type="ORF">SAMN04488075_0027</name>
</gene>
<keyword evidence="7" id="KW-1185">Reference proteome</keyword>
<dbReference type="Gene3D" id="1.10.357.10">
    <property type="entry name" value="Tetracycline Repressor, domain 2"/>
    <property type="match status" value="1"/>
</dbReference>
<dbReference type="RefSeq" id="WP_090849117.1">
    <property type="nucleotide sequence ID" value="NZ_FNXG01000011.1"/>
</dbReference>
<evidence type="ECO:0000256" key="3">
    <source>
        <dbReference type="ARBA" id="ARBA00023163"/>
    </source>
</evidence>
<keyword evidence="3" id="KW-0804">Transcription</keyword>
<protein>
    <submittedName>
        <fullName evidence="6">Transcriptional regulator, TetR family</fullName>
    </submittedName>
</protein>
<dbReference type="STRING" id="65735.SAMN04488075_0027"/>
<dbReference type="InterPro" id="IPR036271">
    <property type="entry name" value="Tet_transcr_reg_TetR-rel_C_sf"/>
</dbReference>
<dbReference type="SUPFAM" id="SSF48498">
    <property type="entry name" value="Tetracyclin repressor-like, C-terminal domain"/>
    <property type="match status" value="1"/>
</dbReference>
<evidence type="ECO:0000256" key="2">
    <source>
        <dbReference type="ARBA" id="ARBA00023125"/>
    </source>
</evidence>
<organism evidence="6 7">
    <name type="scientific">Paracoccus alkenifer</name>
    <dbReference type="NCBI Taxonomy" id="65735"/>
    <lineage>
        <taxon>Bacteria</taxon>
        <taxon>Pseudomonadati</taxon>
        <taxon>Pseudomonadota</taxon>
        <taxon>Alphaproteobacteria</taxon>
        <taxon>Rhodobacterales</taxon>
        <taxon>Paracoccaceae</taxon>
        <taxon>Paracoccus</taxon>
    </lineage>
</organism>
<dbReference type="EMBL" id="FNXG01000011">
    <property type="protein sequence ID" value="SEI12890.1"/>
    <property type="molecule type" value="Genomic_DNA"/>
</dbReference>
<dbReference type="PANTHER" id="PTHR47506">
    <property type="entry name" value="TRANSCRIPTIONAL REGULATORY PROTEIN"/>
    <property type="match status" value="1"/>
</dbReference>
<dbReference type="Pfam" id="PF16925">
    <property type="entry name" value="TetR_C_13"/>
    <property type="match status" value="1"/>
</dbReference>
<dbReference type="Proteomes" id="UP000199125">
    <property type="component" value="Unassembled WGS sequence"/>
</dbReference>
<dbReference type="AlphaFoldDB" id="A0A1H6NQI6"/>
<reference evidence="7" key="1">
    <citation type="submission" date="2016-10" db="EMBL/GenBank/DDBJ databases">
        <authorList>
            <person name="Varghese N."/>
            <person name="Submissions S."/>
        </authorList>
    </citation>
    <scope>NUCLEOTIDE SEQUENCE [LARGE SCALE GENOMIC DNA]</scope>
    <source>
        <strain evidence="7">DSM 11593</strain>
    </source>
</reference>
<dbReference type="PANTHER" id="PTHR47506:SF10">
    <property type="entry name" value="TRANSCRIPTIONAL REGULATORY PROTEIN"/>
    <property type="match status" value="1"/>
</dbReference>
<proteinExistence type="predicted"/>
<evidence type="ECO:0000313" key="6">
    <source>
        <dbReference type="EMBL" id="SEI12890.1"/>
    </source>
</evidence>
<accession>A0A1H6NQI6</accession>
<feature type="DNA-binding region" description="H-T-H motif" evidence="4">
    <location>
        <begin position="29"/>
        <end position="48"/>
    </location>
</feature>
<keyword evidence="1" id="KW-0805">Transcription regulation</keyword>
<dbReference type="SUPFAM" id="SSF46689">
    <property type="entry name" value="Homeodomain-like"/>
    <property type="match status" value="1"/>
</dbReference>
<dbReference type="InterPro" id="IPR001647">
    <property type="entry name" value="HTH_TetR"/>
</dbReference>
<dbReference type="Pfam" id="PF00440">
    <property type="entry name" value="TetR_N"/>
    <property type="match status" value="1"/>
</dbReference>
<keyword evidence="2 4" id="KW-0238">DNA-binding</keyword>
<dbReference type="InterPro" id="IPR011075">
    <property type="entry name" value="TetR_C"/>
</dbReference>